<gene>
    <name evidence="1" type="ORF">Thimo_0810</name>
</gene>
<dbReference type="RefSeq" id="WP_015279795.1">
    <property type="nucleotide sequence ID" value="NC_019940.1"/>
</dbReference>
<dbReference type="Proteomes" id="UP000010816">
    <property type="component" value="Chromosome"/>
</dbReference>
<dbReference type="EMBL" id="CP003051">
    <property type="protein sequence ID" value="AGA89649.1"/>
    <property type="molecule type" value="Genomic_DNA"/>
</dbReference>
<dbReference type="HOGENOM" id="CLU_1155629_0_0_6"/>
<sequence length="222" mass="23284">MHRQSGLSLVSLMVGLTLSLLSVAAMMAMYKITVGISVSARQAAELTAQIDTALLVAQKKLQAAGYGLTSPAYGTNLFVLQDAALDGGALTGSAVSIGTVGNATVWEWEDDSTQCDLLLAPSDGVGLLYASVACSAATDWATLDWGTPVTLVDDFGNDNPDVAIEQSIAFTAQEEETCRPFGLTDPGVSGERLALVITVSDTLTPEHALEQKQKVRTCLLNF</sequence>
<evidence type="ECO:0000313" key="2">
    <source>
        <dbReference type="Proteomes" id="UP000010816"/>
    </source>
</evidence>
<dbReference type="AlphaFoldDB" id="L0GWH3"/>
<reference evidence="1 2" key="1">
    <citation type="submission" date="2011-09" db="EMBL/GenBank/DDBJ databases">
        <title>Complete sequence of chromosome of Thioflavicoccus mobilis 8321.</title>
        <authorList>
            <consortium name="US DOE Joint Genome Institute"/>
            <person name="Lucas S."/>
            <person name="Han J."/>
            <person name="Lapidus A."/>
            <person name="Cheng J.-F."/>
            <person name="Goodwin L."/>
            <person name="Pitluck S."/>
            <person name="Peters L."/>
            <person name="Ovchinnikova G."/>
            <person name="Lu M."/>
            <person name="Detter J.C."/>
            <person name="Han C."/>
            <person name="Tapia R."/>
            <person name="Land M."/>
            <person name="Hauser L."/>
            <person name="Kyrpides N."/>
            <person name="Ivanova N."/>
            <person name="Pagani I."/>
            <person name="Vogl K."/>
            <person name="Liu Z."/>
            <person name="Imhoff J."/>
            <person name="Thiel V."/>
            <person name="Frigaard N.-U."/>
            <person name="Bryant D."/>
            <person name="Woyke T."/>
        </authorList>
    </citation>
    <scope>NUCLEOTIDE SEQUENCE [LARGE SCALE GENOMIC DNA]</scope>
    <source>
        <strain evidence="1 2">8321</strain>
    </source>
</reference>
<name>L0GWH3_9GAMM</name>
<keyword evidence="2" id="KW-1185">Reference proteome</keyword>
<evidence type="ECO:0008006" key="3">
    <source>
        <dbReference type="Google" id="ProtNLM"/>
    </source>
</evidence>
<dbReference type="eggNOG" id="COG4966">
    <property type="taxonomic scope" value="Bacteria"/>
</dbReference>
<dbReference type="OrthoDB" id="6692539at2"/>
<proteinExistence type="predicted"/>
<evidence type="ECO:0000313" key="1">
    <source>
        <dbReference type="EMBL" id="AGA89649.1"/>
    </source>
</evidence>
<dbReference type="STRING" id="765912.Thimo_0810"/>
<organism evidence="1 2">
    <name type="scientific">Thioflavicoccus mobilis 8321</name>
    <dbReference type="NCBI Taxonomy" id="765912"/>
    <lineage>
        <taxon>Bacteria</taxon>
        <taxon>Pseudomonadati</taxon>
        <taxon>Pseudomonadota</taxon>
        <taxon>Gammaproteobacteria</taxon>
        <taxon>Chromatiales</taxon>
        <taxon>Chromatiaceae</taxon>
        <taxon>Thioflavicoccus</taxon>
    </lineage>
</organism>
<dbReference type="KEGG" id="tmb:Thimo_0810"/>
<accession>L0GWH3</accession>
<protein>
    <recommendedName>
        <fullName evidence="3">Tfp pilus assembly protein PilW</fullName>
    </recommendedName>
</protein>